<dbReference type="SUPFAM" id="SSF51735">
    <property type="entry name" value="NAD(P)-binding Rossmann-fold domains"/>
    <property type="match status" value="1"/>
</dbReference>
<organism evidence="2 3">
    <name type="scientific">Bacteroides ovatus</name>
    <dbReference type="NCBI Taxonomy" id="28116"/>
    <lineage>
        <taxon>Bacteria</taxon>
        <taxon>Pseudomonadati</taxon>
        <taxon>Bacteroidota</taxon>
        <taxon>Bacteroidia</taxon>
        <taxon>Bacteroidales</taxon>
        <taxon>Bacteroidaceae</taxon>
        <taxon>Bacteroides</taxon>
    </lineage>
</organism>
<dbReference type="Pfam" id="PF16363">
    <property type="entry name" value="GDP_Man_Dehyd"/>
    <property type="match status" value="1"/>
</dbReference>
<sequence>MKFSRNIMITGGAGFIGSHVVRLFVNKYPSYRIINLDKLTYAGNLANLKDIEDKPNYVFVKADICDFEKMIELF</sequence>
<dbReference type="Proteomes" id="UP000435985">
    <property type="component" value="Unassembled WGS sequence"/>
</dbReference>
<dbReference type="PANTHER" id="PTHR43000">
    <property type="entry name" value="DTDP-D-GLUCOSE 4,6-DEHYDRATASE-RELATED"/>
    <property type="match status" value="1"/>
</dbReference>
<dbReference type="Gene3D" id="3.40.50.720">
    <property type="entry name" value="NAD(P)-binding Rossmann-like Domain"/>
    <property type="match status" value="1"/>
</dbReference>
<evidence type="ECO:0000313" key="3">
    <source>
        <dbReference type="Proteomes" id="UP000435985"/>
    </source>
</evidence>
<feature type="non-terminal residue" evidence="2">
    <location>
        <position position="74"/>
    </location>
</feature>
<dbReference type="InterPro" id="IPR016040">
    <property type="entry name" value="NAD(P)-bd_dom"/>
</dbReference>
<dbReference type="EMBL" id="VWFO01000459">
    <property type="protein sequence ID" value="KAA4651339.1"/>
    <property type="molecule type" value="Genomic_DNA"/>
</dbReference>
<feature type="domain" description="NAD(P)-binding" evidence="1">
    <location>
        <begin position="8"/>
        <end position="74"/>
    </location>
</feature>
<reference evidence="2 3" key="1">
    <citation type="journal article" date="2019" name="Nat. Med.">
        <title>A library of human gut bacterial isolates paired with longitudinal multiomics data enables mechanistic microbiome research.</title>
        <authorList>
            <person name="Poyet M."/>
            <person name="Groussin M."/>
            <person name="Gibbons S.M."/>
            <person name="Avila-Pacheco J."/>
            <person name="Jiang X."/>
            <person name="Kearney S.M."/>
            <person name="Perrotta A.R."/>
            <person name="Berdy B."/>
            <person name="Zhao S."/>
            <person name="Lieberman T.D."/>
            <person name="Swanson P.K."/>
            <person name="Smith M."/>
            <person name="Roesemann S."/>
            <person name="Alexander J.E."/>
            <person name="Rich S.A."/>
            <person name="Livny J."/>
            <person name="Vlamakis H."/>
            <person name="Clish C."/>
            <person name="Bullock K."/>
            <person name="Deik A."/>
            <person name="Scott J."/>
            <person name="Pierce K.A."/>
            <person name="Xavier R.J."/>
            <person name="Alm E.J."/>
        </authorList>
    </citation>
    <scope>NUCLEOTIDE SEQUENCE [LARGE SCALE GENOMIC DNA]</scope>
    <source>
        <strain evidence="2 3">BIOML-A14</strain>
    </source>
</reference>
<dbReference type="AlphaFoldDB" id="A0A642C922"/>
<evidence type="ECO:0000259" key="1">
    <source>
        <dbReference type="Pfam" id="PF16363"/>
    </source>
</evidence>
<protein>
    <submittedName>
        <fullName evidence="2">NAD-dependent epimerase/dehydratase family protein</fullName>
    </submittedName>
</protein>
<name>A0A642C922_BACOV</name>
<accession>A0A642C922</accession>
<evidence type="ECO:0000313" key="2">
    <source>
        <dbReference type="EMBL" id="KAA4651339.1"/>
    </source>
</evidence>
<comment type="caution">
    <text evidence="2">The sequence shown here is derived from an EMBL/GenBank/DDBJ whole genome shotgun (WGS) entry which is preliminary data.</text>
</comment>
<proteinExistence type="predicted"/>
<gene>
    <name evidence="2" type="ORF">F3B98_30750</name>
</gene>
<dbReference type="InterPro" id="IPR036291">
    <property type="entry name" value="NAD(P)-bd_dom_sf"/>
</dbReference>